<feature type="compositionally biased region" description="Polar residues" evidence="1">
    <location>
        <begin position="702"/>
        <end position="718"/>
    </location>
</feature>
<keyword evidence="4" id="KW-1185">Reference proteome</keyword>
<evidence type="ECO:0000256" key="2">
    <source>
        <dbReference type="SAM" id="Phobius"/>
    </source>
</evidence>
<dbReference type="RefSeq" id="XP_055872565.1">
    <property type="nucleotide sequence ID" value="XM_056016590.1"/>
</dbReference>
<gene>
    <name evidence="5" type="primary">LOC106078777</name>
</gene>
<evidence type="ECO:0000313" key="5">
    <source>
        <dbReference type="RefSeq" id="XP_055872565.1"/>
    </source>
</evidence>
<keyword evidence="2" id="KW-0472">Membrane</keyword>
<keyword evidence="2" id="KW-0812">Transmembrane</keyword>
<evidence type="ECO:0000313" key="4">
    <source>
        <dbReference type="Proteomes" id="UP001165740"/>
    </source>
</evidence>
<dbReference type="InterPro" id="IPR035234">
    <property type="entry name" value="IgGFc-bd_N"/>
</dbReference>
<dbReference type="Pfam" id="PF17517">
    <property type="entry name" value="IgGFc_binding"/>
    <property type="match status" value="1"/>
</dbReference>
<dbReference type="AlphaFoldDB" id="A0A9W2ZC04"/>
<sequence>MFTLMASEDSFEILIGKKYYKSGKHIKIFLARFGSYAISNCGSNTPQAYITGSSLKGHTPFGVVSGNCYGMTETLQCGSSNANETVEGTTGSTVAEMLLPVETFGKIFILFNATGRFSPGFYIITAVDSNGTDVYLCRIAYGSEIQEHIYLNKSGEWVTRPGSFSVLQADQPVQVVYAQNSSCDLTSDGDPSLLMMVPVELFYYIYFCVIPFIPIRHYMVLVVKSELISSIRSIYSRELPFLGLTKRELLELSVNEIQGSWSVYEYELRGDTSFTMYSLKASFGCYLHGKGPESTYMHSVGFISSNINVKRCINTVNSMNRGDLLDNDCDGWVDEENWNGLDDTDFKANDDRLDDLAIFFSQTDTVEAILSYSPSNVSEYRFKMIPIKYIPPDLGLIFKWTIETTTISATNLCPAKFTEWSPWHCTRDCSVSDMVKTRTCEDTVNPLRCEGSVIETKPSNCYAKLCPIDCPWNLFGDDCSKSCKQCVNICDRFNGSCIECRRGYDFPESGCQLDRTAYEDWTEWSCASNCSDTSYYRKRICKNQISGGIPSTDCSYPVFDRKAGDCYLSGNCPINCKDFTWGLGCNGTCMKCQEPCDKFTGHCRACKAGYKGIKTSCSQPCGPYQYGPGCQGNCSVRCNGKKCLDPVTGQCPEPETSHLRMLLILLPILPGCVILYLFIMRQKNANQENDRSGFSINLSKSKSQNTLETKGSSPSVRSVKSAWSVKSNRSSRSVPENPETVV</sequence>
<dbReference type="GeneID" id="106078777"/>
<reference evidence="5" key="1">
    <citation type="submission" date="2025-08" db="UniProtKB">
        <authorList>
            <consortium name="RefSeq"/>
        </authorList>
    </citation>
    <scope>IDENTIFICATION</scope>
</reference>
<feature type="compositionally biased region" description="Polar residues" evidence="1">
    <location>
        <begin position="724"/>
        <end position="734"/>
    </location>
</feature>
<dbReference type="OMA" id="INEACST"/>
<feature type="transmembrane region" description="Helical" evidence="2">
    <location>
        <begin position="659"/>
        <end position="679"/>
    </location>
</feature>
<evidence type="ECO:0000256" key="1">
    <source>
        <dbReference type="SAM" id="MobiDB-lite"/>
    </source>
</evidence>
<dbReference type="OrthoDB" id="6043890at2759"/>
<accession>A0A9W2ZC04</accession>
<name>A0A9W2ZC04_BIOGL</name>
<dbReference type="Proteomes" id="UP001165740">
    <property type="component" value="Chromosome 18"/>
</dbReference>
<proteinExistence type="predicted"/>
<evidence type="ECO:0000259" key="3">
    <source>
        <dbReference type="Pfam" id="PF17517"/>
    </source>
</evidence>
<organism evidence="4 5">
    <name type="scientific">Biomphalaria glabrata</name>
    <name type="common">Bloodfluke planorb</name>
    <name type="synonym">Freshwater snail</name>
    <dbReference type="NCBI Taxonomy" id="6526"/>
    <lineage>
        <taxon>Eukaryota</taxon>
        <taxon>Metazoa</taxon>
        <taxon>Spiralia</taxon>
        <taxon>Lophotrochozoa</taxon>
        <taxon>Mollusca</taxon>
        <taxon>Gastropoda</taxon>
        <taxon>Heterobranchia</taxon>
        <taxon>Euthyneura</taxon>
        <taxon>Panpulmonata</taxon>
        <taxon>Hygrophila</taxon>
        <taxon>Lymnaeoidea</taxon>
        <taxon>Planorbidae</taxon>
        <taxon>Biomphalaria</taxon>
    </lineage>
</organism>
<keyword evidence="2" id="KW-1133">Transmembrane helix</keyword>
<dbReference type="PANTHER" id="PTHR46534">
    <property type="entry name" value="IGGFC_BINDING DOMAIN-CONTAINING PROTEIN"/>
    <property type="match status" value="1"/>
</dbReference>
<protein>
    <submittedName>
        <fullName evidence="5">Uncharacterized protein LOC106078777</fullName>
    </submittedName>
</protein>
<dbReference type="PANTHER" id="PTHR46534:SF1">
    <property type="entry name" value="IGGFC-BINDING PROTEIN N-TERMINAL DOMAIN-CONTAINING PROTEIN"/>
    <property type="match status" value="1"/>
</dbReference>
<feature type="domain" description="IgGFc-binding protein N-terminal" evidence="3">
    <location>
        <begin position="13"/>
        <end position="223"/>
    </location>
</feature>
<feature type="region of interest" description="Disordered" evidence="1">
    <location>
        <begin position="702"/>
        <end position="742"/>
    </location>
</feature>